<feature type="domain" description="HAMP" evidence="13">
    <location>
        <begin position="1048"/>
        <end position="1100"/>
    </location>
</feature>
<dbReference type="InterPro" id="IPR011006">
    <property type="entry name" value="CheY-like_superfamily"/>
</dbReference>
<dbReference type="EC" id="2.7.13.3" evidence="2"/>
<dbReference type="EMBL" id="VSWC01000080">
    <property type="protein sequence ID" value="KAA1093027.1"/>
    <property type="molecule type" value="Genomic_DNA"/>
</dbReference>
<dbReference type="PANTHER" id="PTHR45339">
    <property type="entry name" value="HYBRID SIGNAL TRANSDUCTION HISTIDINE KINASE J"/>
    <property type="match status" value="1"/>
</dbReference>
<dbReference type="SUPFAM" id="SSF52172">
    <property type="entry name" value="CheY-like"/>
    <property type="match status" value="1"/>
</dbReference>
<evidence type="ECO:0000256" key="3">
    <source>
        <dbReference type="ARBA" id="ARBA00022553"/>
    </source>
</evidence>
<feature type="compositionally biased region" description="Polar residues" evidence="10">
    <location>
        <begin position="38"/>
        <end position="56"/>
    </location>
</feature>
<keyword evidence="7" id="KW-0067">ATP-binding</keyword>
<feature type="region of interest" description="Disordered" evidence="10">
    <location>
        <begin position="38"/>
        <end position="153"/>
    </location>
</feature>
<dbReference type="Pfam" id="PF02518">
    <property type="entry name" value="HATPase_c"/>
    <property type="match status" value="1"/>
</dbReference>
<feature type="compositionally biased region" description="Basic residues" evidence="10">
    <location>
        <begin position="179"/>
        <end position="189"/>
    </location>
</feature>
<dbReference type="Gene3D" id="1.20.120.1530">
    <property type="match status" value="4"/>
</dbReference>
<comment type="caution">
    <text evidence="14">The sequence shown here is derived from an EMBL/GenBank/DDBJ whole genome shotgun (WGS) entry which is preliminary data.</text>
</comment>
<dbReference type="PROSITE" id="PS50885">
    <property type="entry name" value="HAMP"/>
    <property type="match status" value="6"/>
</dbReference>
<evidence type="ECO:0000259" key="12">
    <source>
        <dbReference type="PROSITE" id="PS50110"/>
    </source>
</evidence>
<feature type="domain" description="HAMP" evidence="13">
    <location>
        <begin position="470"/>
        <end position="523"/>
    </location>
</feature>
<dbReference type="SUPFAM" id="SSF158472">
    <property type="entry name" value="HAMP domain-like"/>
    <property type="match status" value="2"/>
</dbReference>
<dbReference type="InterPro" id="IPR036890">
    <property type="entry name" value="HATPase_C_sf"/>
</dbReference>
<feature type="compositionally biased region" description="Low complexity" evidence="10">
    <location>
        <begin position="450"/>
        <end position="460"/>
    </location>
</feature>
<dbReference type="GO" id="GO:0016020">
    <property type="term" value="C:membrane"/>
    <property type="evidence" value="ECO:0007669"/>
    <property type="project" value="InterPro"/>
</dbReference>
<evidence type="ECO:0000256" key="9">
    <source>
        <dbReference type="PROSITE-ProRule" id="PRU00169"/>
    </source>
</evidence>
<keyword evidence="5" id="KW-0547">Nucleotide-binding</keyword>
<evidence type="ECO:0000256" key="1">
    <source>
        <dbReference type="ARBA" id="ARBA00000085"/>
    </source>
</evidence>
<evidence type="ECO:0000256" key="4">
    <source>
        <dbReference type="ARBA" id="ARBA00022679"/>
    </source>
</evidence>
<evidence type="ECO:0000256" key="8">
    <source>
        <dbReference type="ARBA" id="ARBA00023012"/>
    </source>
</evidence>
<feature type="region of interest" description="Disordered" evidence="10">
    <location>
        <begin position="173"/>
        <end position="283"/>
    </location>
</feature>
<dbReference type="SUPFAM" id="SSF47384">
    <property type="entry name" value="Homodimeric domain of signal transducing histidine kinase"/>
    <property type="match status" value="1"/>
</dbReference>
<dbReference type="GO" id="GO:0000155">
    <property type="term" value="F:phosphorelay sensor kinase activity"/>
    <property type="evidence" value="ECO:0007669"/>
    <property type="project" value="InterPro"/>
</dbReference>
<dbReference type="Gene3D" id="1.10.287.130">
    <property type="match status" value="1"/>
</dbReference>
<feature type="compositionally biased region" description="Polar residues" evidence="10">
    <location>
        <begin position="133"/>
        <end position="146"/>
    </location>
</feature>
<feature type="domain" description="HAMP" evidence="13">
    <location>
        <begin position="563"/>
        <end position="615"/>
    </location>
</feature>
<feature type="domain" description="HAMP" evidence="13">
    <location>
        <begin position="865"/>
        <end position="917"/>
    </location>
</feature>
<dbReference type="CDD" id="cd00082">
    <property type="entry name" value="HisKA"/>
    <property type="match status" value="1"/>
</dbReference>
<feature type="compositionally biased region" description="Polar residues" evidence="10">
    <location>
        <begin position="214"/>
        <end position="226"/>
    </location>
</feature>
<dbReference type="PROSITE" id="PS50110">
    <property type="entry name" value="RESPONSE_REGULATORY"/>
    <property type="match status" value="1"/>
</dbReference>
<dbReference type="FunFam" id="1.20.120.1530:FF:000006">
    <property type="entry name" value="Atypical/HisK protein kinase"/>
    <property type="match status" value="1"/>
</dbReference>
<keyword evidence="15" id="KW-1185">Reference proteome</keyword>
<dbReference type="InterPro" id="IPR004358">
    <property type="entry name" value="Sig_transdc_His_kin-like_C"/>
</dbReference>
<feature type="region of interest" description="Disordered" evidence="10">
    <location>
        <begin position="429"/>
        <end position="466"/>
    </location>
</feature>
<dbReference type="CDD" id="cd06225">
    <property type="entry name" value="HAMP"/>
    <property type="match status" value="4"/>
</dbReference>
<dbReference type="InterPro" id="IPR001789">
    <property type="entry name" value="Sig_transdc_resp-reg_receiver"/>
</dbReference>
<dbReference type="GO" id="GO:0071474">
    <property type="term" value="P:cellular hyperosmotic response"/>
    <property type="evidence" value="ECO:0007669"/>
    <property type="project" value="TreeGrafter"/>
</dbReference>
<dbReference type="Proteomes" id="UP000324748">
    <property type="component" value="Unassembled WGS sequence"/>
</dbReference>
<dbReference type="CDD" id="cd16922">
    <property type="entry name" value="HATPase_EvgS-ArcB-TorS-like"/>
    <property type="match status" value="1"/>
</dbReference>
<keyword evidence="6" id="KW-0418">Kinase</keyword>
<evidence type="ECO:0000313" key="14">
    <source>
        <dbReference type="EMBL" id="KAA1093027.1"/>
    </source>
</evidence>
<dbReference type="InterPro" id="IPR003661">
    <property type="entry name" value="HisK_dim/P_dom"/>
</dbReference>
<comment type="catalytic activity">
    <reaction evidence="1">
        <text>ATP + protein L-histidine = ADP + protein N-phospho-L-histidine.</text>
        <dbReference type="EC" id="2.7.13.3"/>
    </reaction>
</comment>
<feature type="compositionally biased region" description="Acidic residues" evidence="10">
    <location>
        <begin position="244"/>
        <end position="274"/>
    </location>
</feature>
<dbReference type="FunFam" id="3.30.565.10:FF:000010">
    <property type="entry name" value="Sensor histidine kinase RcsC"/>
    <property type="match status" value="1"/>
</dbReference>
<name>A0A5B0NUN4_PUCGR</name>
<dbReference type="GO" id="GO:0005524">
    <property type="term" value="F:ATP binding"/>
    <property type="evidence" value="ECO:0007669"/>
    <property type="project" value="UniProtKB-KW"/>
</dbReference>
<dbReference type="OrthoDB" id="10266508at2759"/>
<feature type="domain" description="HAMP" evidence="13">
    <location>
        <begin position="678"/>
        <end position="730"/>
    </location>
</feature>
<feature type="region of interest" description="Disordered" evidence="10">
    <location>
        <begin position="318"/>
        <end position="341"/>
    </location>
</feature>
<keyword evidence="3 9" id="KW-0597">Phosphoprotein</keyword>
<evidence type="ECO:0000256" key="2">
    <source>
        <dbReference type="ARBA" id="ARBA00012438"/>
    </source>
</evidence>
<dbReference type="SUPFAM" id="SSF55874">
    <property type="entry name" value="ATPase domain of HSP90 chaperone/DNA topoisomerase II/histidine kinase"/>
    <property type="match status" value="1"/>
</dbReference>
<dbReference type="InterPro" id="IPR003660">
    <property type="entry name" value="HAMP_dom"/>
</dbReference>
<gene>
    <name evidence="14" type="ORF">PGT21_021852</name>
</gene>
<protein>
    <recommendedName>
        <fullName evidence="2">histidine kinase</fullName>
        <ecNumber evidence="2">2.7.13.3</ecNumber>
    </recommendedName>
</protein>
<dbReference type="PRINTS" id="PR00344">
    <property type="entry name" value="BCTRLSENSOR"/>
</dbReference>
<proteinExistence type="predicted"/>
<evidence type="ECO:0000256" key="5">
    <source>
        <dbReference type="ARBA" id="ARBA00022741"/>
    </source>
</evidence>
<dbReference type="SMART" id="SM00448">
    <property type="entry name" value="REC"/>
    <property type="match status" value="1"/>
</dbReference>
<dbReference type="Gene3D" id="3.40.50.2300">
    <property type="match status" value="1"/>
</dbReference>
<dbReference type="InterPro" id="IPR003594">
    <property type="entry name" value="HATPase_dom"/>
</dbReference>
<feature type="domain" description="HAMP" evidence="13">
    <location>
        <begin position="957"/>
        <end position="1009"/>
    </location>
</feature>
<evidence type="ECO:0000259" key="11">
    <source>
        <dbReference type="PROSITE" id="PS50109"/>
    </source>
</evidence>
<dbReference type="Gene3D" id="3.30.565.10">
    <property type="entry name" value="Histidine kinase-like ATPase, C-terminal domain"/>
    <property type="match status" value="1"/>
</dbReference>
<dbReference type="CDD" id="cd17546">
    <property type="entry name" value="REC_hyHK_CKI1_RcsC-like"/>
    <property type="match status" value="1"/>
</dbReference>
<dbReference type="SMART" id="SM00387">
    <property type="entry name" value="HATPase_c"/>
    <property type="match status" value="1"/>
</dbReference>
<keyword evidence="8" id="KW-0902">Two-component regulatory system</keyword>
<accession>A0A5B0NUN4</accession>
<dbReference type="Pfam" id="PF18947">
    <property type="entry name" value="HAMP_2"/>
    <property type="match status" value="1"/>
</dbReference>
<keyword evidence="4" id="KW-0808">Transferase</keyword>
<evidence type="ECO:0000256" key="6">
    <source>
        <dbReference type="ARBA" id="ARBA00022777"/>
    </source>
</evidence>
<feature type="domain" description="Histidine kinase" evidence="11">
    <location>
        <begin position="1122"/>
        <end position="1344"/>
    </location>
</feature>
<feature type="modified residue" description="4-aspartylphosphate" evidence="9">
    <location>
        <position position="1531"/>
    </location>
</feature>
<dbReference type="Pfam" id="PF00512">
    <property type="entry name" value="HisKA"/>
    <property type="match status" value="1"/>
</dbReference>
<feature type="compositionally biased region" description="Basic and acidic residues" evidence="10">
    <location>
        <begin position="228"/>
        <end position="240"/>
    </location>
</feature>
<dbReference type="InterPro" id="IPR005467">
    <property type="entry name" value="His_kinase_dom"/>
</dbReference>
<dbReference type="SUPFAM" id="SSF58104">
    <property type="entry name" value="Methyl-accepting chemotaxis protein (MCP) signaling domain"/>
    <property type="match status" value="1"/>
</dbReference>
<dbReference type="FunFam" id="1.20.120.1530:FF:000003">
    <property type="entry name" value="Atypical/HisK protein kinase"/>
    <property type="match status" value="1"/>
</dbReference>
<dbReference type="SMART" id="SM00388">
    <property type="entry name" value="HisKA"/>
    <property type="match status" value="1"/>
</dbReference>
<feature type="compositionally biased region" description="Low complexity" evidence="10">
    <location>
        <begin position="82"/>
        <end position="101"/>
    </location>
</feature>
<evidence type="ECO:0000256" key="7">
    <source>
        <dbReference type="ARBA" id="ARBA00022840"/>
    </source>
</evidence>
<reference evidence="14 15" key="1">
    <citation type="submission" date="2019-05" db="EMBL/GenBank/DDBJ databases">
        <title>Emergence of the Ug99 lineage of the wheat stem rust pathogen through somatic hybridization.</title>
        <authorList>
            <person name="Li F."/>
            <person name="Upadhyaya N.M."/>
            <person name="Sperschneider J."/>
            <person name="Matny O."/>
            <person name="Nguyen-Phuc H."/>
            <person name="Mago R."/>
            <person name="Raley C."/>
            <person name="Miller M.E."/>
            <person name="Silverstein K.A.T."/>
            <person name="Henningsen E."/>
            <person name="Hirsch C.D."/>
            <person name="Visser B."/>
            <person name="Pretorius Z.A."/>
            <person name="Steffenson B.J."/>
            <person name="Schwessinger B."/>
            <person name="Dodds P.N."/>
            <person name="Figueroa M."/>
        </authorList>
    </citation>
    <scope>NUCLEOTIDE SEQUENCE [LARGE SCALE GENOMIC DNA]</scope>
    <source>
        <strain evidence="14">21-0</strain>
    </source>
</reference>
<dbReference type="PANTHER" id="PTHR45339:SF1">
    <property type="entry name" value="HYBRID SIGNAL TRANSDUCTION HISTIDINE KINASE J"/>
    <property type="match status" value="1"/>
</dbReference>
<dbReference type="InterPro" id="IPR036097">
    <property type="entry name" value="HisK_dim/P_sf"/>
</dbReference>
<feature type="domain" description="Response regulatory" evidence="12">
    <location>
        <begin position="1481"/>
        <end position="1601"/>
    </location>
</feature>
<evidence type="ECO:0000259" key="13">
    <source>
        <dbReference type="PROSITE" id="PS50885"/>
    </source>
</evidence>
<dbReference type="PROSITE" id="PS50109">
    <property type="entry name" value="HIS_KIN"/>
    <property type="match status" value="1"/>
</dbReference>
<dbReference type="FunFam" id="1.10.287.130:FF:000002">
    <property type="entry name" value="Two-component osmosensing histidine kinase"/>
    <property type="match status" value="1"/>
</dbReference>
<dbReference type="Pfam" id="PF00672">
    <property type="entry name" value="HAMP"/>
    <property type="match status" value="3"/>
</dbReference>
<evidence type="ECO:0000313" key="15">
    <source>
        <dbReference type="Proteomes" id="UP000324748"/>
    </source>
</evidence>
<dbReference type="Pfam" id="PF00072">
    <property type="entry name" value="Response_reg"/>
    <property type="match status" value="1"/>
</dbReference>
<organism evidence="14 15">
    <name type="scientific">Puccinia graminis f. sp. tritici</name>
    <dbReference type="NCBI Taxonomy" id="56615"/>
    <lineage>
        <taxon>Eukaryota</taxon>
        <taxon>Fungi</taxon>
        <taxon>Dikarya</taxon>
        <taxon>Basidiomycota</taxon>
        <taxon>Pucciniomycotina</taxon>
        <taxon>Pucciniomycetes</taxon>
        <taxon>Pucciniales</taxon>
        <taxon>Pucciniaceae</taxon>
        <taxon>Puccinia</taxon>
    </lineage>
</organism>
<feature type="compositionally biased region" description="Basic residues" evidence="10">
    <location>
        <begin position="68"/>
        <end position="81"/>
    </location>
</feature>
<evidence type="ECO:0000256" key="10">
    <source>
        <dbReference type="SAM" id="MobiDB-lite"/>
    </source>
</evidence>
<sequence length="1608" mass="175344">MLDENYLISQLYSVSNDPIRAIVSLKLELIQRHRKLSSSSSILTPLAQSPSCSTSPALKPPPPQTDHHHPHPPHLRAHRPLNHLNSSTSSTTSASSASSSSCFEFPHYRLRRPSPPSELTSTTSNNIPEPADQQASLPNSTLSTHPSKLDNIPSARLPLTIDFKLTHQPHLLPSQINHPKQHKHSHRSHLSTTTITALSPPLAPSSPINHPCENINSYSYQLGKQQQRQHEHVHDDDHSFDNNAQDENDDANNQDDDDDDQQEHEGEDDDEEDGDKQASLEKKWKKHGTFVGAKESDPTMKAIELLIKIAERMIDAESSMQGDAGSTGPQTLGGGGGGEKRMEEEGFELERPLTAHAESIPMGGIEGGGEEEDLSTYRCDTCQRVFTPLDPESFSKASTPAHERPNYSRASSISHMFFMDHPSALDELSSLDHSRQSSASEPIHYRRRGSLSSRPGSISSTTADESEQIRRLKASIKAIAKVCRALRNGDLTQMINEDVATPDLENLKGDVNSLVRRLRKFTSQVFKVCSDVGQKGLLGKQADLEESAGIWRKMLVDVNSLASNLSAQVRDISEVTTAVAKGDFSRKIEVQAEGEILQAKNTVNKMVDQLNSFATEVARIAQMVGTDGILDQQITVDGVEGVWKDLTDSVNSMARFGIFPSLFPKPNKQQLIVVRLCSNLTSQVRSISAVTSAIAKGDLSQQIEVEAKGEMADLKKTVNSMVDTLKVILEEVGRVAREVGVEGKLGGQANIPNVEGAWYDLSHSVNQMANNLTSQFDKSPRSQGRLLKATYLSERQEVTVQARGEVAALASTVNGMVAFLRVFAAEVTRVALLTGTEGVLGGKAEVANVSGEWKTLVDRVNTMAKNLTDQVREIARVTTAVADGDLTSYVTVDARGEVGQLRDTVNAMVRFLQDFNSEVTRVALEVGTAGKLGGSANVKHARGEWHNLVTGLNRMVDRVTGQVRAISRSTAAVAKGDLSQRVEIDAEGEILQLAETINAMLGRLNMFSTEVVRIAREIADGNLNVRAEVEAVEGVFLHIISEVNKMSGTLSSQVGTFQAITDAAAAGDFSKMANIAAKGDIRALQSNINTMVTKLRTAFESNVKAKEAAEAHSLAKSQFLANTSHEIRTPLNAIIGLTFDTLGSNLTREQRENLNLVRGQADALLRIINDILDITKIEAGRMALERCTFSLREVIFEALTSLAFGAAAKNLDVFLEIHPAVPDLVVGDGSRLGQVVKNLVGNSQKFTTSGSITLTAHLMGTDPEGRWRVEFHVIDTGIGIEEDKLQRIFDSFMQADGSVTRKYGGTGLGLTISRNLVQMMGGHLDVESEVGKGSDFGFDVILGPADPEVELRKQIEKIDTDQCVLLIDDKELDDVEASCLKFGLSVHRVPSIEEVPSGDLFDCAIISTIEEADKLRSNRFLPLVLRAATLPKLDMRRALDFSLASVIETGKGEAELCNALHIALKKSMRKLGNHDVKADWKILLAEDNKINQIVARRLLASSGLKCLEVVENGQEAFEAVQANQYDIVLMDVSMPVKDGREATQDIRMWEQTHSVTPVPIIGVTAHALVGDREKCMKAGMSGVCTKPLLAPELLAAMSKFQVMRVRPL</sequence>
<dbReference type="SMART" id="SM00304">
    <property type="entry name" value="HAMP"/>
    <property type="match status" value="6"/>
</dbReference>